<sequence length="714" mass="79683">MSSATVTQIGKHRKNSRKIDTVRLGALANRFKNFVPVVLDSFFIEADDFLFKMADSTSNAFESGQFFEQLRALRLQKNDIRTAIINNVDRWLNGDHTPADQAQASEEKPNLSLLDDVALERTLAIDSFAARTIERSGNEWLAFHERMLALTGEKNLSRKDIPFNAEIFGEIVLTELETLESKLSTVLMLFRKFDGIALPKLLEFYQRSNVWLIEEGVLPNLNLHAPHKPSLPTHDPKTFATLGASLASAQGVSIGAAVPGMPGAGGNGVMVDAGLLSSMMASISQLQAQTVAAPSAHNLDALKDWTASQAKEVTRQTQGTLEAGTVSLVAMLFEYILDDKNLSAHMKQLLARMQIPIIKVAILDKDFFTDTDHSARLLLNRMARSATGWNPGAAIENDMLLDGMEKIVSRLAHEFDDDVTVFDELLTEFDQLLEGYEAELSKQVEEVKAVEQQAFEAHQKQDRARIFMDTLLANEALPDSLYKLLDVNWYQLMRSIFNSSGESKGWKTSGRIAKELVWSLQPSVQITHRARFEQLVPKLLEGFANGLKACRFSEAQINSALAEVKNYHALYAQPLNESIWEAQEKLDRFEEASKVADAVIEEPAPLKVDEPVVQIKNADLSYYMDQVESLSEDQWFDIEQSDGSYERGRLSCIVGAGSKYVFTNYAGEKIAERSAIGLAMSMRNDQFRLIAEDPLFDRMIDTLVEDLGQDSVTQ</sequence>
<dbReference type="EMBL" id="SLZR01000001">
    <property type="protein sequence ID" value="TCS44011.1"/>
    <property type="molecule type" value="Genomic_DNA"/>
</dbReference>
<name>A0A4R3IBY3_9GAMM</name>
<organism evidence="2 3">
    <name type="scientific">Reinekea marinisedimentorum</name>
    <dbReference type="NCBI Taxonomy" id="230495"/>
    <lineage>
        <taxon>Bacteria</taxon>
        <taxon>Pseudomonadati</taxon>
        <taxon>Pseudomonadota</taxon>
        <taxon>Gammaproteobacteria</taxon>
        <taxon>Oceanospirillales</taxon>
        <taxon>Saccharospirillaceae</taxon>
        <taxon>Reinekea</taxon>
    </lineage>
</organism>
<feature type="coiled-coil region" evidence="1">
    <location>
        <begin position="426"/>
        <end position="453"/>
    </location>
</feature>
<proteinExistence type="predicted"/>
<comment type="caution">
    <text evidence="2">The sequence shown here is derived from an EMBL/GenBank/DDBJ whole genome shotgun (WGS) entry which is preliminary data.</text>
</comment>
<evidence type="ECO:0000313" key="2">
    <source>
        <dbReference type="EMBL" id="TCS44011.1"/>
    </source>
</evidence>
<dbReference type="Pfam" id="PF07793">
    <property type="entry name" value="DUF1631"/>
    <property type="match status" value="2"/>
</dbReference>
<reference evidence="2 3" key="1">
    <citation type="submission" date="2019-03" db="EMBL/GenBank/DDBJ databases">
        <title>Genomic Encyclopedia of Archaeal and Bacterial Type Strains, Phase II (KMG-II): from individual species to whole genera.</title>
        <authorList>
            <person name="Goeker M."/>
        </authorList>
    </citation>
    <scope>NUCLEOTIDE SEQUENCE [LARGE SCALE GENOMIC DNA]</scope>
    <source>
        <strain evidence="2 3">DSM 15388</strain>
    </source>
</reference>
<dbReference type="InterPro" id="IPR012434">
    <property type="entry name" value="DUF1631"/>
</dbReference>
<keyword evidence="3" id="KW-1185">Reference proteome</keyword>
<gene>
    <name evidence="2" type="ORF">BCF53_101354</name>
</gene>
<protein>
    <submittedName>
        <fullName evidence="2">Uncharacterized protein DUF1631</fullName>
    </submittedName>
</protein>
<evidence type="ECO:0000256" key="1">
    <source>
        <dbReference type="SAM" id="Coils"/>
    </source>
</evidence>
<dbReference type="RefSeq" id="WP_132699259.1">
    <property type="nucleotide sequence ID" value="NZ_SLZR01000001.1"/>
</dbReference>
<dbReference type="Proteomes" id="UP000295793">
    <property type="component" value="Unassembled WGS sequence"/>
</dbReference>
<keyword evidence="1" id="KW-0175">Coiled coil</keyword>
<evidence type="ECO:0000313" key="3">
    <source>
        <dbReference type="Proteomes" id="UP000295793"/>
    </source>
</evidence>
<dbReference type="AlphaFoldDB" id="A0A4R3IBY3"/>
<dbReference type="OrthoDB" id="6188167at2"/>
<accession>A0A4R3IBY3</accession>